<dbReference type="Proteomes" id="UP000623129">
    <property type="component" value="Unassembled WGS sequence"/>
</dbReference>
<organism evidence="1 2">
    <name type="scientific">Carex littledalei</name>
    <dbReference type="NCBI Taxonomy" id="544730"/>
    <lineage>
        <taxon>Eukaryota</taxon>
        <taxon>Viridiplantae</taxon>
        <taxon>Streptophyta</taxon>
        <taxon>Embryophyta</taxon>
        <taxon>Tracheophyta</taxon>
        <taxon>Spermatophyta</taxon>
        <taxon>Magnoliopsida</taxon>
        <taxon>Liliopsida</taxon>
        <taxon>Poales</taxon>
        <taxon>Cyperaceae</taxon>
        <taxon>Cyperoideae</taxon>
        <taxon>Cariceae</taxon>
        <taxon>Carex</taxon>
        <taxon>Carex subgen. Euthyceras</taxon>
    </lineage>
</organism>
<comment type="caution">
    <text evidence="1">The sequence shown here is derived from an EMBL/GenBank/DDBJ whole genome shotgun (WGS) entry which is preliminary data.</text>
</comment>
<keyword evidence="2" id="KW-1185">Reference proteome</keyword>
<dbReference type="AlphaFoldDB" id="A0A833QKS0"/>
<name>A0A833QKS0_9POAL</name>
<evidence type="ECO:0000313" key="2">
    <source>
        <dbReference type="Proteomes" id="UP000623129"/>
    </source>
</evidence>
<sequence>MLMVRVHFGGEIRQGRKGAEYTESPRFTLMATSEQGWHDVKGEIYRQLGYSKSEYNLKTLARVNVVPIVGSMQSQLFIDSVLLETQPEPGHTQYSVSQAGPSLFELYQTQQTPRLDLYLSPYPDVNDLSPPVQADMGWTGYNNQDSP</sequence>
<reference evidence="1" key="1">
    <citation type="submission" date="2020-01" db="EMBL/GenBank/DDBJ databases">
        <title>Genome sequence of Kobresia littledalei, the first chromosome-level genome in the family Cyperaceae.</title>
        <authorList>
            <person name="Qu G."/>
        </authorList>
    </citation>
    <scope>NUCLEOTIDE SEQUENCE</scope>
    <source>
        <strain evidence="1">C.B.Clarke</strain>
        <tissue evidence="1">Leaf</tissue>
    </source>
</reference>
<evidence type="ECO:0000313" key="1">
    <source>
        <dbReference type="EMBL" id="KAF3320207.1"/>
    </source>
</evidence>
<accession>A0A833QKS0</accession>
<proteinExistence type="predicted"/>
<gene>
    <name evidence="1" type="ORF">FCM35_KLT22187</name>
</gene>
<protein>
    <submittedName>
        <fullName evidence="1">Uncharacterized protein</fullName>
    </submittedName>
</protein>
<dbReference type="EMBL" id="SWLB01000108">
    <property type="protein sequence ID" value="KAF3320207.1"/>
    <property type="molecule type" value="Genomic_DNA"/>
</dbReference>